<evidence type="ECO:0000313" key="1">
    <source>
        <dbReference type="EMBL" id="EKC64704.1"/>
    </source>
</evidence>
<comment type="caution">
    <text evidence="1">The sequence shown here is derived from an EMBL/GenBank/DDBJ whole genome shotgun (WGS) entry which is preliminary data.</text>
</comment>
<protein>
    <submittedName>
        <fullName evidence="1">M23 peptidase domain protein</fullName>
    </submittedName>
</protein>
<organism evidence="1">
    <name type="scientific">human gut metagenome</name>
    <dbReference type="NCBI Taxonomy" id="408170"/>
    <lineage>
        <taxon>unclassified sequences</taxon>
        <taxon>metagenomes</taxon>
        <taxon>organismal metagenomes</taxon>
    </lineage>
</organism>
<dbReference type="EMBL" id="AJWY01007199">
    <property type="protein sequence ID" value="EKC64704.1"/>
    <property type="molecule type" value="Genomic_DNA"/>
</dbReference>
<dbReference type="Gene3D" id="2.60.40.1590">
    <property type="entry name" value="Peptidoglycan hydrolase domains"/>
    <property type="match status" value="1"/>
</dbReference>
<name>K1TB65_9ZZZZ</name>
<sequence length="179" mass="19113">TALESDFGSGTMTLRVTPADCNTEVTVKDENKQEVFSGRAQEFAAYRFTTPGSYTAKLVVSSGEGYQSEPTVSGHQTYEFTFDVTIKATVRLNTQAVTPGGVVAVKVTGQQTDTKPSLTAELPDTGFRASATGDGWVAYLAVPLETEPGSYTIKVTVDGEVQELTLNVSKSAASFRDYT</sequence>
<gene>
    <name evidence="1" type="ORF">LEA_10705</name>
</gene>
<accession>K1TB65</accession>
<reference evidence="1" key="1">
    <citation type="journal article" date="2013" name="Environ. Microbiol.">
        <title>Microbiota from the distal guts of lean and obese adolescents exhibit partial functional redundancy besides clear differences in community structure.</title>
        <authorList>
            <person name="Ferrer M."/>
            <person name="Ruiz A."/>
            <person name="Lanza F."/>
            <person name="Haange S.B."/>
            <person name="Oberbach A."/>
            <person name="Till H."/>
            <person name="Bargiela R."/>
            <person name="Campoy C."/>
            <person name="Segura M.T."/>
            <person name="Richter M."/>
            <person name="von Bergen M."/>
            <person name="Seifert J."/>
            <person name="Suarez A."/>
        </authorList>
    </citation>
    <scope>NUCLEOTIDE SEQUENCE</scope>
</reference>
<feature type="non-terminal residue" evidence="1">
    <location>
        <position position="179"/>
    </location>
</feature>
<proteinExistence type="predicted"/>
<feature type="non-terminal residue" evidence="1">
    <location>
        <position position="1"/>
    </location>
</feature>
<dbReference type="AlphaFoldDB" id="K1TB65"/>